<proteinExistence type="predicted"/>
<protein>
    <submittedName>
        <fullName evidence="2">TRAPP II complex, Trs120 protein</fullName>
    </submittedName>
</protein>
<dbReference type="AlphaFoldDB" id="W7U4T8"/>
<sequence>MNVLHHAEEEPNSFAAHRQLRVAVVPLGGVPGARFRVYLSLLRRSFHELPMANLSKPGSWKKESSPFKHFSWFDGNLLLQYLDRAPPSTSASSEWQDFQAFRRTWAVSPQRLFLVKYLFIQALASDAYHFARFIASHCPGRTSGAALPLCSSPAGSAFRYQMPVCWSGCTLDFIHS</sequence>
<keyword evidence="3" id="KW-1185">Reference proteome</keyword>
<dbReference type="InterPro" id="IPR058563">
    <property type="entry name" value="Trs120_TRAPPC9_N"/>
</dbReference>
<dbReference type="EMBL" id="AZIL01000419">
    <property type="protein sequence ID" value="EWM27764.1"/>
    <property type="molecule type" value="Genomic_DNA"/>
</dbReference>
<name>W7U4T8_9STRA</name>
<evidence type="ECO:0000313" key="3">
    <source>
        <dbReference type="Proteomes" id="UP000019335"/>
    </source>
</evidence>
<dbReference type="Proteomes" id="UP000019335">
    <property type="component" value="Chromosome 6"/>
</dbReference>
<reference evidence="2 3" key="1">
    <citation type="journal article" date="2014" name="Mol. Plant">
        <title>Chromosome Scale Genome Assembly and Transcriptome Profiling of Nannochloropsis gaditana in Nitrogen Depletion.</title>
        <authorList>
            <person name="Corteggiani Carpinelli E."/>
            <person name="Telatin A."/>
            <person name="Vitulo N."/>
            <person name="Forcato C."/>
            <person name="D'Angelo M."/>
            <person name="Schiavon R."/>
            <person name="Vezzi A."/>
            <person name="Giacometti G.M."/>
            <person name="Morosinotto T."/>
            <person name="Valle G."/>
        </authorList>
    </citation>
    <scope>NUCLEOTIDE SEQUENCE [LARGE SCALE GENOMIC DNA]</scope>
    <source>
        <strain evidence="2 3">B-31</strain>
    </source>
</reference>
<gene>
    <name evidence="2" type="ORF">Naga_100705g3</name>
</gene>
<comment type="caution">
    <text evidence="2">The sequence shown here is derived from an EMBL/GenBank/DDBJ whole genome shotgun (WGS) entry which is preliminary data.</text>
</comment>
<evidence type="ECO:0000313" key="2">
    <source>
        <dbReference type="EMBL" id="EWM27764.1"/>
    </source>
</evidence>
<accession>W7U4T8</accession>
<dbReference type="Pfam" id="PF08626">
    <property type="entry name" value="TRAPPC9-Trs120"/>
    <property type="match status" value="1"/>
</dbReference>
<feature type="domain" description="Trs120/TRAPPC9 N-terminal" evidence="1">
    <location>
        <begin position="13"/>
        <end position="107"/>
    </location>
</feature>
<evidence type="ECO:0000259" key="1">
    <source>
        <dbReference type="Pfam" id="PF08626"/>
    </source>
</evidence>
<organism evidence="2 3">
    <name type="scientific">Nannochloropsis gaditana</name>
    <dbReference type="NCBI Taxonomy" id="72520"/>
    <lineage>
        <taxon>Eukaryota</taxon>
        <taxon>Sar</taxon>
        <taxon>Stramenopiles</taxon>
        <taxon>Ochrophyta</taxon>
        <taxon>Eustigmatophyceae</taxon>
        <taxon>Eustigmatales</taxon>
        <taxon>Monodopsidaceae</taxon>
        <taxon>Nannochloropsis</taxon>
    </lineage>
</organism>